<dbReference type="SUPFAM" id="SSF53448">
    <property type="entry name" value="Nucleotide-diphospho-sugar transferases"/>
    <property type="match status" value="1"/>
</dbReference>
<feature type="transmembrane region" description="Helical" evidence="6">
    <location>
        <begin position="397"/>
        <end position="417"/>
    </location>
</feature>
<feature type="transmembrane region" description="Helical" evidence="6">
    <location>
        <begin position="468"/>
        <end position="490"/>
    </location>
</feature>
<keyword evidence="3" id="KW-0328">Glycosyltransferase</keyword>
<feature type="transmembrane region" description="Helical" evidence="6">
    <location>
        <begin position="12"/>
        <end position="31"/>
    </location>
</feature>
<proteinExistence type="predicted"/>
<keyword evidence="8" id="KW-1185">Reference proteome</keyword>
<keyword evidence="2" id="KW-1003">Cell membrane</keyword>
<name>A0ABS0BVV5_9GAMM</name>
<organism evidence="7 8">
    <name type="scientific">Thiomicrorhabdus heinhorstiae</name>
    <dbReference type="NCBI Taxonomy" id="2748010"/>
    <lineage>
        <taxon>Bacteria</taxon>
        <taxon>Pseudomonadati</taxon>
        <taxon>Pseudomonadota</taxon>
        <taxon>Gammaproteobacteria</taxon>
        <taxon>Thiotrichales</taxon>
        <taxon>Piscirickettsiaceae</taxon>
        <taxon>Thiomicrorhabdus</taxon>
    </lineage>
</organism>
<evidence type="ECO:0000313" key="8">
    <source>
        <dbReference type="Proteomes" id="UP001193680"/>
    </source>
</evidence>
<feature type="transmembrane region" description="Helical" evidence="6">
    <location>
        <begin position="43"/>
        <end position="60"/>
    </location>
</feature>
<dbReference type="PANTHER" id="PTHR22913">
    <property type="entry name" value="HYALURONAN SYNTHASE"/>
    <property type="match status" value="1"/>
</dbReference>
<dbReference type="Proteomes" id="UP001193680">
    <property type="component" value="Unassembled WGS sequence"/>
</dbReference>
<evidence type="ECO:0000256" key="3">
    <source>
        <dbReference type="ARBA" id="ARBA00022676"/>
    </source>
</evidence>
<evidence type="ECO:0000256" key="4">
    <source>
        <dbReference type="ARBA" id="ARBA00022679"/>
    </source>
</evidence>
<accession>A0ABS0BVV5</accession>
<evidence type="ECO:0000256" key="2">
    <source>
        <dbReference type="ARBA" id="ARBA00022475"/>
    </source>
</evidence>
<dbReference type="PANTHER" id="PTHR22913:SF12">
    <property type="entry name" value="MANNURONAN SYNTHASE"/>
    <property type="match status" value="1"/>
</dbReference>
<dbReference type="Pfam" id="PF13641">
    <property type="entry name" value="Glyco_tranf_2_3"/>
    <property type="match status" value="1"/>
</dbReference>
<evidence type="ECO:0000256" key="6">
    <source>
        <dbReference type="SAM" id="Phobius"/>
    </source>
</evidence>
<keyword evidence="4" id="KW-0808">Transferase</keyword>
<dbReference type="InterPro" id="IPR029044">
    <property type="entry name" value="Nucleotide-diphossugar_trans"/>
</dbReference>
<comment type="caution">
    <text evidence="7">The sequence shown here is derived from an EMBL/GenBank/DDBJ whole genome shotgun (WGS) entry which is preliminary data.</text>
</comment>
<keyword evidence="6" id="KW-1133">Transmembrane helix</keyword>
<reference evidence="7 8" key="1">
    <citation type="submission" date="2020-06" db="EMBL/GenBank/DDBJ databases">
        <authorList>
            <person name="Scott K."/>
        </authorList>
    </citation>
    <scope>NUCLEOTIDE SEQUENCE [LARGE SCALE GENOMIC DNA]</scope>
    <source>
        <strain evidence="7 8">HH1</strain>
    </source>
</reference>
<comment type="subcellular location">
    <subcellularLocation>
        <location evidence="1">Cell membrane</location>
    </subcellularLocation>
</comment>
<protein>
    <submittedName>
        <fullName evidence="7">Glycosyltransferase</fullName>
    </submittedName>
</protein>
<gene>
    <name evidence="7" type="ORF">H8792_006100</name>
</gene>
<reference evidence="7 8" key="2">
    <citation type="submission" date="2020-11" db="EMBL/GenBank/DDBJ databases">
        <title>Sulfur oxidizing isolate from Hospital Hole Sinkhole.</title>
        <authorList>
            <person name="Scott K.M."/>
        </authorList>
    </citation>
    <scope>NUCLEOTIDE SEQUENCE [LARGE SCALE GENOMIC DNA]</scope>
    <source>
        <strain evidence="7 8">HH1</strain>
    </source>
</reference>
<evidence type="ECO:0000313" key="7">
    <source>
        <dbReference type="EMBL" id="MBF6057910.1"/>
    </source>
</evidence>
<dbReference type="Gene3D" id="3.90.550.10">
    <property type="entry name" value="Spore Coat Polysaccharide Biosynthesis Protein SpsA, Chain A"/>
    <property type="match status" value="1"/>
</dbReference>
<keyword evidence="6" id="KW-0812">Transmembrane</keyword>
<evidence type="ECO:0000256" key="1">
    <source>
        <dbReference type="ARBA" id="ARBA00004236"/>
    </source>
</evidence>
<dbReference type="EMBL" id="JACBGI020000008">
    <property type="protein sequence ID" value="MBF6057910.1"/>
    <property type="molecule type" value="Genomic_DNA"/>
</dbReference>
<sequence>MANLNYSDGMASQIYYAAVLFLLVSLAIYYIPGDVWYSDASNYFWLIGVIAVWRYSWKLLNLGRALLYKHTVYPFIKSQALKNYRDPQALYVLITSYRMDPKMNFRVYQSLVEEAQALNCPVHIVALITDEADLRIFKILQSHIEHKQNIFFHNIFQKGTGKRSAMYDGLKFIKELGPPPKAPVIFMDGDTMVGKDAIKNAYAVLNNDAKLGAVTTNNRALVQDDRSFVREWYRLRMMNRDMYMSSHSLSRKVLVLTGRFSMFKAQVVMSNEFIQSINFDMIDHWRLQKVRMLTGDDKTTWFYTLKAGWDMLYLPDTYVYPIEVLPKRNFFASSISLTQRWSGNMLRNNYRALRLGWKKLNIFPWIAVLDQRISIWTTLSGPLFATAIMVWQSADFFWVYLLWIIVSRFFQSMLLFISCGQFHPVHIMLLFYDQFMGSIVKSFNTFFLDRQRWERHNTGRINDQQKNLGSGVMWVASMVFIFVAIIYVIVNTPSLVLIR</sequence>
<keyword evidence="5 6" id="KW-0472">Membrane</keyword>
<feature type="transmembrane region" description="Helical" evidence="6">
    <location>
        <begin position="429"/>
        <end position="448"/>
    </location>
</feature>
<evidence type="ECO:0000256" key="5">
    <source>
        <dbReference type="ARBA" id="ARBA00023136"/>
    </source>
</evidence>
<dbReference type="RefSeq" id="WP_185978053.1">
    <property type="nucleotide sequence ID" value="NZ_JACBGI020000008.1"/>
</dbReference>